<evidence type="ECO:0008006" key="4">
    <source>
        <dbReference type="Google" id="ProtNLM"/>
    </source>
</evidence>
<accession>A0A2S8FRG5</accession>
<feature type="transmembrane region" description="Helical" evidence="1">
    <location>
        <begin position="54"/>
        <end position="75"/>
    </location>
</feature>
<protein>
    <recommendedName>
        <fullName evidence="4">DUF5673 domain-containing protein</fullName>
    </recommendedName>
</protein>
<comment type="caution">
    <text evidence="2">The sequence shown here is derived from an EMBL/GenBank/DDBJ whole genome shotgun (WGS) entry which is preliminary data.</text>
</comment>
<dbReference type="RefSeq" id="WP_105330380.1">
    <property type="nucleotide sequence ID" value="NZ_PUHY01000010.1"/>
</dbReference>
<gene>
    <name evidence="2" type="ORF">C5Y83_14175</name>
</gene>
<dbReference type="AlphaFoldDB" id="A0A2S8FRG5"/>
<keyword evidence="1" id="KW-1133">Transmembrane helix</keyword>
<dbReference type="Proteomes" id="UP000238322">
    <property type="component" value="Unassembled WGS sequence"/>
</dbReference>
<evidence type="ECO:0000313" key="2">
    <source>
        <dbReference type="EMBL" id="PQO34650.1"/>
    </source>
</evidence>
<proteinExistence type="predicted"/>
<keyword evidence="1" id="KW-0472">Membrane</keyword>
<feature type="transmembrane region" description="Helical" evidence="1">
    <location>
        <begin position="132"/>
        <end position="154"/>
    </location>
</feature>
<reference evidence="2 3" key="1">
    <citation type="submission" date="2018-02" db="EMBL/GenBank/DDBJ databases">
        <title>Comparative genomes isolates from brazilian mangrove.</title>
        <authorList>
            <person name="Araujo J.E."/>
            <person name="Taketani R.G."/>
            <person name="Silva M.C.P."/>
            <person name="Loureco M.V."/>
            <person name="Andreote F.D."/>
        </authorList>
    </citation>
    <scope>NUCLEOTIDE SEQUENCE [LARGE SCALE GENOMIC DNA]</scope>
    <source>
        <strain evidence="2 3">Hex-1 MGV</strain>
    </source>
</reference>
<name>A0A2S8FRG5_9BACT</name>
<dbReference type="EMBL" id="PUHY01000010">
    <property type="protein sequence ID" value="PQO34650.1"/>
    <property type="molecule type" value="Genomic_DNA"/>
</dbReference>
<keyword evidence="1" id="KW-0812">Transmembrane</keyword>
<evidence type="ECO:0000256" key="1">
    <source>
        <dbReference type="SAM" id="Phobius"/>
    </source>
</evidence>
<feature type="transmembrane region" description="Helical" evidence="1">
    <location>
        <begin position="105"/>
        <end position="126"/>
    </location>
</feature>
<evidence type="ECO:0000313" key="3">
    <source>
        <dbReference type="Proteomes" id="UP000238322"/>
    </source>
</evidence>
<sequence>MTLESPASDQREVATHESGQFGLRELLLGMVVVSIAIAVTAPQVRELPIEGRRYVLIAIVIQLAMFPVGIGSVIFGRNRMRSRMGQLLGYANDRLSNSPKVANRGFIFVIVIAYQTFIAQMAIMLSGSEMSWLFYQQAALFGYLGGSLLMYYLWSEPKGPIEFYEKGILTSPIQFVRWEHLKVWPSPKYLKAVRLAEYRYLDREPIAISDVQVSDELKSTLLDRFGEPGWSLPN</sequence>
<feature type="transmembrane region" description="Helical" evidence="1">
    <location>
        <begin position="21"/>
        <end position="42"/>
    </location>
</feature>
<organism evidence="2 3">
    <name type="scientific">Blastopirellula marina</name>
    <dbReference type="NCBI Taxonomy" id="124"/>
    <lineage>
        <taxon>Bacteria</taxon>
        <taxon>Pseudomonadati</taxon>
        <taxon>Planctomycetota</taxon>
        <taxon>Planctomycetia</taxon>
        <taxon>Pirellulales</taxon>
        <taxon>Pirellulaceae</taxon>
        <taxon>Blastopirellula</taxon>
    </lineage>
</organism>